<evidence type="ECO:0000313" key="2">
    <source>
        <dbReference type="EMBL" id="MET6990090.1"/>
    </source>
</evidence>
<evidence type="ECO:0000256" key="1">
    <source>
        <dbReference type="SAM" id="SignalP"/>
    </source>
</evidence>
<feature type="chain" id="PRO_5045689485" evidence="1">
    <location>
        <begin position="28"/>
        <end position="348"/>
    </location>
</feature>
<dbReference type="Proteomes" id="UP001549799">
    <property type="component" value="Unassembled WGS sequence"/>
</dbReference>
<reference evidence="2 3" key="1">
    <citation type="submission" date="2024-07" db="EMBL/GenBank/DDBJ databases">
        <title>The genome sequence of type strain Sediminicola arcticus GDMCC 1.2805.</title>
        <authorList>
            <person name="Liu Y."/>
        </authorList>
    </citation>
    <scope>NUCLEOTIDE SEQUENCE [LARGE SCALE GENOMIC DNA]</scope>
    <source>
        <strain evidence="2 3">GDMCC 1.2805</strain>
    </source>
</reference>
<sequence length="348" mass="37412">MKTIISTNNVKKILFFAIALFTTGLFAQDEEAKTKPKLSLSGSIDAYYRANLSAPNDENAIAPGSSFANLPGFALGMANVIASYEGEDVGFVADLVFGPRGTDAIFASPMYSATGNIVNQLYVYWNVSDKVKLTFGNFNTFLGYEVISPVANFNYSTSYLFSYGPFSHTGLKADFDLGNEWSAMVAVMNPTDLTEFNPTGNYAFGAQLGYSGQYLNFITDDGAYEIDFTGGFDVSEEFFLGINAAYFDNDGVGFAGAALYPQYATSDTFTIGLRGEYFTETGDFGAIGTGIEDSSVFAVTLTGSATIGNLMIKPELRLDSASDDAFINNDLTPTKSLSSFVLAAVYSF</sequence>
<dbReference type="InterPro" id="IPR011486">
    <property type="entry name" value="BBP2"/>
</dbReference>
<accession>A0ABV2SUB7</accession>
<name>A0ABV2SUB7_9FLAO</name>
<gene>
    <name evidence="2" type="ORF">ABXZ36_05470</name>
</gene>
<evidence type="ECO:0000313" key="3">
    <source>
        <dbReference type="Proteomes" id="UP001549799"/>
    </source>
</evidence>
<dbReference type="InterPro" id="IPR023614">
    <property type="entry name" value="Porin_dom_sf"/>
</dbReference>
<protein>
    <submittedName>
        <fullName evidence="2">Porin</fullName>
    </submittedName>
</protein>
<feature type="signal peptide" evidence="1">
    <location>
        <begin position="1"/>
        <end position="27"/>
    </location>
</feature>
<dbReference type="Gene3D" id="2.40.160.10">
    <property type="entry name" value="Porin"/>
    <property type="match status" value="1"/>
</dbReference>
<keyword evidence="1" id="KW-0732">Signal</keyword>
<comment type="caution">
    <text evidence="2">The sequence shown here is derived from an EMBL/GenBank/DDBJ whole genome shotgun (WGS) entry which is preliminary data.</text>
</comment>
<dbReference type="Pfam" id="PF07642">
    <property type="entry name" value="BBP2"/>
    <property type="match status" value="1"/>
</dbReference>
<keyword evidence="3" id="KW-1185">Reference proteome</keyword>
<proteinExistence type="predicted"/>
<dbReference type="RefSeq" id="WP_354614479.1">
    <property type="nucleotide sequence ID" value="NZ_JBEXAE010000002.1"/>
</dbReference>
<organism evidence="2 3">
    <name type="scientific">Sediminicola arcticus</name>
    <dbReference type="NCBI Taxonomy" id="1574308"/>
    <lineage>
        <taxon>Bacteria</taxon>
        <taxon>Pseudomonadati</taxon>
        <taxon>Bacteroidota</taxon>
        <taxon>Flavobacteriia</taxon>
        <taxon>Flavobacteriales</taxon>
        <taxon>Flavobacteriaceae</taxon>
        <taxon>Sediminicola</taxon>
    </lineage>
</organism>
<dbReference type="EMBL" id="JBEXAE010000002">
    <property type="protein sequence ID" value="MET6990090.1"/>
    <property type="molecule type" value="Genomic_DNA"/>
</dbReference>